<organism evidence="7 8">
    <name type="scientific">Undibacterium danionis</name>
    <dbReference type="NCBI Taxonomy" id="1812100"/>
    <lineage>
        <taxon>Bacteria</taxon>
        <taxon>Pseudomonadati</taxon>
        <taxon>Pseudomonadota</taxon>
        <taxon>Betaproteobacteria</taxon>
        <taxon>Burkholderiales</taxon>
        <taxon>Oxalobacteraceae</taxon>
        <taxon>Undibacterium</taxon>
    </lineage>
</organism>
<reference evidence="7 8" key="1">
    <citation type="submission" date="2024-09" db="EMBL/GenBank/DDBJ databases">
        <authorList>
            <person name="Sun Q."/>
            <person name="Mori K."/>
        </authorList>
    </citation>
    <scope>NUCLEOTIDE SEQUENCE [LARGE SCALE GENOMIC DNA]</scope>
    <source>
        <strain evidence="7 8">CCM 8677</strain>
    </source>
</reference>
<name>A0ABV6IDE4_9BURK</name>
<dbReference type="Pfam" id="PF06629">
    <property type="entry name" value="MipA"/>
    <property type="match status" value="1"/>
</dbReference>
<accession>A0ABV6IDE4</accession>
<evidence type="ECO:0000256" key="1">
    <source>
        <dbReference type="ARBA" id="ARBA00004442"/>
    </source>
</evidence>
<proteinExistence type="inferred from homology"/>
<dbReference type="PANTHER" id="PTHR38776:SF1">
    <property type="entry name" value="MLTA-INTERACTING PROTEIN-RELATED"/>
    <property type="match status" value="1"/>
</dbReference>
<evidence type="ECO:0000313" key="7">
    <source>
        <dbReference type="EMBL" id="MFC0349061.1"/>
    </source>
</evidence>
<protein>
    <submittedName>
        <fullName evidence="7">MipA/OmpV family protein</fullName>
    </submittedName>
</protein>
<evidence type="ECO:0000256" key="3">
    <source>
        <dbReference type="ARBA" id="ARBA00022729"/>
    </source>
</evidence>
<keyword evidence="8" id="KW-1185">Reference proteome</keyword>
<keyword evidence="5" id="KW-0998">Cell outer membrane</keyword>
<comment type="caution">
    <text evidence="7">The sequence shown here is derived from an EMBL/GenBank/DDBJ whole genome shotgun (WGS) entry which is preliminary data.</text>
</comment>
<evidence type="ECO:0000256" key="5">
    <source>
        <dbReference type="ARBA" id="ARBA00023237"/>
    </source>
</evidence>
<evidence type="ECO:0000313" key="8">
    <source>
        <dbReference type="Proteomes" id="UP001589844"/>
    </source>
</evidence>
<evidence type="ECO:0000256" key="6">
    <source>
        <dbReference type="SAM" id="SignalP"/>
    </source>
</evidence>
<feature type="chain" id="PRO_5047027331" evidence="6">
    <location>
        <begin position="21"/>
        <end position="284"/>
    </location>
</feature>
<dbReference type="RefSeq" id="WP_390210398.1">
    <property type="nucleotide sequence ID" value="NZ_JBHLXJ010000004.1"/>
</dbReference>
<dbReference type="Proteomes" id="UP001589844">
    <property type="component" value="Unassembled WGS sequence"/>
</dbReference>
<evidence type="ECO:0000256" key="2">
    <source>
        <dbReference type="ARBA" id="ARBA00005722"/>
    </source>
</evidence>
<comment type="similarity">
    <text evidence="2">Belongs to the MipA/OmpV family.</text>
</comment>
<keyword evidence="4" id="KW-0472">Membrane</keyword>
<dbReference type="EMBL" id="JBHLXJ010000004">
    <property type="protein sequence ID" value="MFC0349061.1"/>
    <property type="molecule type" value="Genomic_DNA"/>
</dbReference>
<evidence type="ECO:0000256" key="4">
    <source>
        <dbReference type="ARBA" id="ARBA00023136"/>
    </source>
</evidence>
<gene>
    <name evidence="7" type="ORF">ACFFJH_04540</name>
</gene>
<keyword evidence="3 6" id="KW-0732">Signal</keyword>
<feature type="signal peptide" evidence="6">
    <location>
        <begin position="1"/>
        <end position="20"/>
    </location>
</feature>
<comment type="subcellular location">
    <subcellularLocation>
        <location evidence="1">Cell outer membrane</location>
    </subcellularLocation>
</comment>
<dbReference type="PANTHER" id="PTHR38776">
    <property type="entry name" value="MLTA-INTERACTING PROTEIN-RELATED"/>
    <property type="match status" value="1"/>
</dbReference>
<sequence>MKKLFTLFFVSLTYSATSVAQTPAQNLMPDGSYDMYLGMGMVLRPSYEGATKYKKAALPVMQVQWSNGAFLSGMSAGWHLSEQPQQDFGPLIALEPSRSPSGLSNSIDPPRSLQSNAMGPEYAASKTNNKLIGLDNIQARLLYGGFYHFSLSQNLRQTNVILFGIGNDKNGLRLSSDLRYSVPELPTHHRLTLGVGFNAVNQAYAQSYFGVTEVEANRSQNRSFRPKAGIKDIHLEANWNWSLSSSWLLTSRMQLGHLVGSTSDSPLVERRTSVTVSSALAYRF</sequence>
<dbReference type="InterPro" id="IPR010583">
    <property type="entry name" value="MipA"/>
</dbReference>